<feature type="binding site" evidence="5">
    <location>
        <position position="268"/>
    </location>
    <ligand>
        <name>Fe cation</name>
        <dbReference type="ChEBI" id="CHEBI:24875"/>
        <label>1</label>
    </ligand>
</feature>
<dbReference type="EMBL" id="KB454549">
    <property type="protein sequence ID" value="EME26429.1"/>
    <property type="molecule type" value="Genomic_DNA"/>
</dbReference>
<dbReference type="InterPro" id="IPR009078">
    <property type="entry name" value="Ferritin-like_SF"/>
</dbReference>
<dbReference type="PANTHER" id="PTHR11431:SF75">
    <property type="entry name" value="FERRITIN"/>
    <property type="match status" value="1"/>
</dbReference>
<feature type="domain" description="Ferritin-like diiron" evidence="7">
    <location>
        <begin position="133"/>
        <end position="286"/>
    </location>
</feature>
<dbReference type="Gramene" id="EME26429">
    <property type="protein sequence ID" value="EME26429"/>
    <property type="gene ID" value="Gasu_59180"/>
</dbReference>
<dbReference type="InterPro" id="IPR012347">
    <property type="entry name" value="Ferritin-like"/>
</dbReference>
<keyword evidence="3 5" id="KW-0479">Metal-binding</keyword>
<keyword evidence="9" id="KW-1185">Reference proteome</keyword>
<feature type="binding site" evidence="5">
    <location>
        <position position="150"/>
    </location>
    <ligand>
        <name>Fe cation</name>
        <dbReference type="ChEBI" id="CHEBI:24875"/>
        <label>1</label>
    </ligand>
</feature>
<dbReference type="Proteomes" id="UP000030680">
    <property type="component" value="Unassembled WGS sequence"/>
</dbReference>
<feature type="binding site" evidence="5">
    <location>
        <position position="235"/>
    </location>
    <ligand>
        <name>Fe cation</name>
        <dbReference type="ChEBI" id="CHEBI:24875"/>
        <label>1</label>
    </ligand>
</feature>
<dbReference type="EC" id="1.16.3.1" evidence="6"/>
<feature type="binding site" evidence="5">
    <location>
        <position position="188"/>
    </location>
    <ligand>
        <name>Fe cation</name>
        <dbReference type="ChEBI" id="CHEBI:24875"/>
        <label>1</label>
    </ligand>
</feature>
<dbReference type="RefSeq" id="XP_005702949.1">
    <property type="nucleotide sequence ID" value="XM_005702892.1"/>
</dbReference>
<evidence type="ECO:0000256" key="6">
    <source>
        <dbReference type="RuleBase" id="RU361145"/>
    </source>
</evidence>
<dbReference type="GO" id="GO:0006826">
    <property type="term" value="P:iron ion transport"/>
    <property type="evidence" value="ECO:0007669"/>
    <property type="project" value="InterPro"/>
</dbReference>
<evidence type="ECO:0000313" key="9">
    <source>
        <dbReference type="Proteomes" id="UP000030680"/>
    </source>
</evidence>
<dbReference type="InterPro" id="IPR009040">
    <property type="entry name" value="Ferritin-like_diiron"/>
</dbReference>
<protein>
    <recommendedName>
        <fullName evidence="6">Ferritin</fullName>
        <ecNumber evidence="6">1.16.3.1</ecNumber>
    </recommendedName>
</protein>
<feature type="binding site" evidence="5">
    <location>
        <position position="185"/>
    </location>
    <ligand>
        <name>Fe cation</name>
        <dbReference type="ChEBI" id="CHEBI:24875"/>
        <label>1</label>
    </ligand>
</feature>
<dbReference type="STRING" id="130081.M2XSP3"/>
<reference evidence="9" key="1">
    <citation type="journal article" date="2013" name="Science">
        <title>Gene transfer from bacteria and archaea facilitated evolution of an extremophilic eukaryote.</title>
        <authorList>
            <person name="Schonknecht G."/>
            <person name="Chen W.H."/>
            <person name="Ternes C.M."/>
            <person name="Barbier G.G."/>
            <person name="Shrestha R.P."/>
            <person name="Stanke M."/>
            <person name="Brautigam A."/>
            <person name="Baker B.J."/>
            <person name="Banfield J.F."/>
            <person name="Garavito R.M."/>
            <person name="Carr K."/>
            <person name="Wilkerson C."/>
            <person name="Rensing S.A."/>
            <person name="Gagneul D."/>
            <person name="Dickenson N.E."/>
            <person name="Oesterhelt C."/>
            <person name="Lercher M.J."/>
            <person name="Weber A.P."/>
        </authorList>
    </citation>
    <scope>NUCLEOTIDE SEQUENCE [LARGE SCALE GENOMIC DNA]</scope>
    <source>
        <strain evidence="9">074W</strain>
    </source>
</reference>
<name>M2XSP3_GALSU</name>
<evidence type="ECO:0000259" key="7">
    <source>
        <dbReference type="PROSITE" id="PS50905"/>
    </source>
</evidence>
<evidence type="ECO:0000256" key="3">
    <source>
        <dbReference type="ARBA" id="ARBA00022723"/>
    </source>
</evidence>
<dbReference type="GO" id="GO:0008198">
    <property type="term" value="F:ferrous iron binding"/>
    <property type="evidence" value="ECO:0007669"/>
    <property type="project" value="TreeGrafter"/>
</dbReference>
<dbReference type="GO" id="GO:0004322">
    <property type="term" value="F:ferroxidase activity"/>
    <property type="evidence" value="ECO:0007669"/>
    <property type="project" value="UniProtKB-EC"/>
</dbReference>
<accession>M2XSP3</accession>
<keyword evidence="6" id="KW-0560">Oxidoreductase</keyword>
<dbReference type="SUPFAM" id="SSF47240">
    <property type="entry name" value="Ferritin-like"/>
    <property type="match status" value="1"/>
</dbReference>
<dbReference type="eggNOG" id="KOG2332">
    <property type="taxonomic scope" value="Eukaryota"/>
</dbReference>
<evidence type="ECO:0000313" key="8">
    <source>
        <dbReference type="EMBL" id="EME26429.1"/>
    </source>
</evidence>
<evidence type="ECO:0000256" key="2">
    <source>
        <dbReference type="ARBA" id="ARBA00022434"/>
    </source>
</evidence>
<organism evidence="8 9">
    <name type="scientific">Galdieria sulphuraria</name>
    <name type="common">Red alga</name>
    <dbReference type="NCBI Taxonomy" id="130081"/>
    <lineage>
        <taxon>Eukaryota</taxon>
        <taxon>Rhodophyta</taxon>
        <taxon>Bangiophyceae</taxon>
        <taxon>Galdieriales</taxon>
        <taxon>Galdieriaceae</taxon>
        <taxon>Galdieria</taxon>
    </lineage>
</organism>
<comment type="catalytic activity">
    <reaction evidence="6">
        <text>4 Fe(2+) + O2 + 4 H(+) = 4 Fe(3+) + 2 H2O</text>
        <dbReference type="Rhea" id="RHEA:11148"/>
        <dbReference type="ChEBI" id="CHEBI:15377"/>
        <dbReference type="ChEBI" id="CHEBI:15378"/>
        <dbReference type="ChEBI" id="CHEBI:15379"/>
        <dbReference type="ChEBI" id="CHEBI:29033"/>
        <dbReference type="ChEBI" id="CHEBI:29034"/>
        <dbReference type="EC" id="1.16.3.1"/>
    </reaction>
</comment>
<dbReference type="GO" id="GO:0005737">
    <property type="term" value="C:cytoplasm"/>
    <property type="evidence" value="ECO:0007669"/>
    <property type="project" value="TreeGrafter"/>
</dbReference>
<dbReference type="PANTHER" id="PTHR11431">
    <property type="entry name" value="FERRITIN"/>
    <property type="match status" value="1"/>
</dbReference>
<dbReference type="AlphaFoldDB" id="M2XSP3"/>
<evidence type="ECO:0000256" key="4">
    <source>
        <dbReference type="ARBA" id="ARBA00023004"/>
    </source>
</evidence>
<dbReference type="CDD" id="cd01056">
    <property type="entry name" value="Euk_Ferritin"/>
    <property type="match status" value="1"/>
</dbReference>
<dbReference type="InterPro" id="IPR008331">
    <property type="entry name" value="Ferritin_DPS_dom"/>
</dbReference>
<dbReference type="GO" id="GO:0006879">
    <property type="term" value="P:intracellular iron ion homeostasis"/>
    <property type="evidence" value="ECO:0007669"/>
    <property type="project" value="UniProtKB-KW"/>
</dbReference>
<evidence type="ECO:0000256" key="5">
    <source>
        <dbReference type="PIRSR" id="PIRSR601519-1"/>
    </source>
</evidence>
<proteinExistence type="inferred from homology"/>
<keyword evidence="2 6" id="KW-0409">Iron storage</keyword>
<dbReference type="GO" id="GO:0008199">
    <property type="term" value="F:ferric iron binding"/>
    <property type="evidence" value="ECO:0007669"/>
    <property type="project" value="InterPro"/>
</dbReference>
<dbReference type="InterPro" id="IPR001519">
    <property type="entry name" value="Ferritin"/>
</dbReference>
<gene>
    <name evidence="8" type="ORF">Gasu_59180</name>
</gene>
<evidence type="ECO:0000256" key="1">
    <source>
        <dbReference type="ARBA" id="ARBA00007513"/>
    </source>
</evidence>
<sequence length="299" mass="34673">MMEIHTIFYSSVYNKMTMKNPLLVYQDSWNMAAFMNTLYQINSRCHFVHNSQCVIDKKTTNSLKVFQSSRKNKNILVVLKKRDNGPQCSQENKSTSGKERLEFAPVDLSKESPSKELVFRRDELEERETRVNVGYDCRCEEALNNHICVEYTASYVYHGLFAFFDRDTVALPGFAKYFNEQSIEERQHAHEFIQYQNARGGRVVLKPIALPEMGFESVDATSDVLYAMDLHLQLEKYVYRKLLQLHKVATEAEDVQLQDFVEKYLEHQVGAIKVAAEYVAQIKRVGTGHGVYDIDRKLL</sequence>
<dbReference type="Pfam" id="PF00210">
    <property type="entry name" value="Ferritin"/>
    <property type="match status" value="1"/>
</dbReference>
<dbReference type="Gene3D" id="1.20.1260.10">
    <property type="match status" value="1"/>
</dbReference>
<comment type="similarity">
    <text evidence="1 6">Belongs to the ferritin family.</text>
</comment>
<keyword evidence="4 5" id="KW-0408">Iron</keyword>
<dbReference type="PROSITE" id="PS50905">
    <property type="entry name" value="FERRITIN_LIKE"/>
    <property type="match status" value="1"/>
</dbReference>
<comment type="function">
    <text evidence="6">Stores iron in a soluble, non-toxic, readily available form. Important for iron homeostasis. Iron is taken up in the ferrous form and deposited as ferric hydroxides after oxidation.</text>
</comment>
<dbReference type="KEGG" id="gsl:Gasu_59180"/>
<dbReference type="OrthoDB" id="186462at2759"/>
<dbReference type="GeneID" id="17085405"/>